<evidence type="ECO:0000259" key="7">
    <source>
        <dbReference type="Pfam" id="PF00496"/>
    </source>
</evidence>
<dbReference type="GO" id="GO:0015833">
    <property type="term" value="P:peptide transport"/>
    <property type="evidence" value="ECO:0007669"/>
    <property type="project" value="TreeGrafter"/>
</dbReference>
<keyword evidence="4 6" id="KW-0732">Signal</keyword>
<evidence type="ECO:0000256" key="5">
    <source>
        <dbReference type="SAM" id="MobiDB-lite"/>
    </source>
</evidence>
<sequence>MKKSLRKVVVSFVTALTLGSVAAPMLASAQTEVVGDLVPEYKTTYLTDPTTLDYTFSMRDINTNHGTNFIESLYENDRYGNYIPAAAESHEVSEDGLVYTYKIRPGVMWVDNNGNEVAETTAHDFVTGLKHAVDVQSEMLPIVQYSIKGLNDYINGKITDFAEVGVKAVDDYTLEYTLERPEPYFNSKTTYGILYPINQEFLDSVGDDFGSLDPASILYNGPFVLANLTAKSQIEYVKNESYWDLENVFIDSVQYTYNDNSDPEVFYRLYKDGAVSAFGVNPTLPIYEDVQKELGEYITQAQRPGSSFLLQFNLNRIKHEATGKENDKQHEDTHAAVLNKAFRQAIMFGFDKHTYMTQDFGEEFADTDIRNTLVAPDFAMVNGESFGEAVERHLEEINPELYEGINLEDGQDAFYDTEKAAKLIEQAKSELEGVDFPIQLDLPVLESIPRSVNLAKSMKASIEESLGAENVIINPVLLNQDTYLASTFNATVAAEVDYDITNESGWIPDYLDPSTFLDIYLPTNGTFLVPIGFDPLLKEGQEDPYAEAREASGLFEYAELVNAAAAITDDLDARYDAYAKAQAWLTDAAIALPIRAGGSQLRVTNIVPFSGPYAFAGTGAQRFKFLKVQSEPVSKDQWQAAYDDWSANKLDASSISSNASKEDSDESASESAEGEESAESEESEEMKDEAEKTEDSEADKTEETETAEETAE</sequence>
<dbReference type="GO" id="GO:0042597">
    <property type="term" value="C:periplasmic space"/>
    <property type="evidence" value="ECO:0007669"/>
    <property type="project" value="UniProtKB-ARBA"/>
</dbReference>
<evidence type="ECO:0000256" key="4">
    <source>
        <dbReference type="ARBA" id="ARBA00022729"/>
    </source>
</evidence>
<evidence type="ECO:0000313" key="8">
    <source>
        <dbReference type="EMBL" id="SDG48955.1"/>
    </source>
</evidence>
<dbReference type="PANTHER" id="PTHR30290:SF10">
    <property type="entry name" value="PERIPLASMIC OLIGOPEPTIDE-BINDING PROTEIN-RELATED"/>
    <property type="match status" value="1"/>
</dbReference>
<dbReference type="GO" id="GO:0030313">
    <property type="term" value="C:cell envelope"/>
    <property type="evidence" value="ECO:0007669"/>
    <property type="project" value="UniProtKB-SubCell"/>
</dbReference>
<keyword evidence="9" id="KW-1185">Reference proteome</keyword>
<feature type="compositionally biased region" description="Basic and acidic residues" evidence="5">
    <location>
        <begin position="689"/>
        <end position="703"/>
    </location>
</feature>
<gene>
    <name evidence="8" type="ORF">SAMN05421791_1118</name>
</gene>
<dbReference type="GO" id="GO:0043190">
    <property type="term" value="C:ATP-binding cassette (ABC) transporter complex"/>
    <property type="evidence" value="ECO:0007669"/>
    <property type="project" value="InterPro"/>
</dbReference>
<feature type="region of interest" description="Disordered" evidence="5">
    <location>
        <begin position="653"/>
        <end position="712"/>
    </location>
</feature>
<feature type="chain" id="PRO_5038567613" evidence="6">
    <location>
        <begin position="23"/>
        <end position="712"/>
    </location>
</feature>
<reference evidence="8 9" key="1">
    <citation type="submission" date="2016-10" db="EMBL/GenBank/DDBJ databases">
        <authorList>
            <person name="de Groot N.N."/>
        </authorList>
    </citation>
    <scope>NUCLEOTIDE SEQUENCE [LARGE SCALE GENOMIC DNA]</scope>
    <source>
        <strain evidence="8 9">ATCC BAA-466</strain>
    </source>
</reference>
<evidence type="ECO:0000313" key="9">
    <source>
        <dbReference type="Proteomes" id="UP000199708"/>
    </source>
</evidence>
<dbReference type="Proteomes" id="UP000199708">
    <property type="component" value="Unassembled WGS sequence"/>
</dbReference>
<dbReference type="InterPro" id="IPR039424">
    <property type="entry name" value="SBP_5"/>
</dbReference>
<protein>
    <submittedName>
        <fullName evidence="8">Oligopeptide transport system substrate-binding protein</fullName>
    </submittedName>
</protein>
<dbReference type="GO" id="GO:1904680">
    <property type="term" value="F:peptide transmembrane transporter activity"/>
    <property type="evidence" value="ECO:0007669"/>
    <property type="project" value="TreeGrafter"/>
</dbReference>
<dbReference type="Gene3D" id="3.90.76.10">
    <property type="entry name" value="Dipeptide-binding Protein, Domain 1"/>
    <property type="match status" value="1"/>
</dbReference>
<feature type="domain" description="Solute-binding protein family 5" evidence="7">
    <location>
        <begin position="82"/>
        <end position="524"/>
    </location>
</feature>
<dbReference type="OrthoDB" id="2255988at2"/>
<dbReference type="Gene3D" id="3.10.105.10">
    <property type="entry name" value="Dipeptide-binding Protein, Domain 3"/>
    <property type="match status" value="1"/>
</dbReference>
<feature type="signal peptide" evidence="6">
    <location>
        <begin position="1"/>
        <end position="22"/>
    </location>
</feature>
<dbReference type="InterPro" id="IPR000914">
    <property type="entry name" value="SBP_5_dom"/>
</dbReference>
<organism evidence="8 9">
    <name type="scientific">Facklamia miroungae</name>
    <dbReference type="NCBI Taxonomy" id="120956"/>
    <lineage>
        <taxon>Bacteria</taxon>
        <taxon>Bacillati</taxon>
        <taxon>Bacillota</taxon>
        <taxon>Bacilli</taxon>
        <taxon>Lactobacillales</taxon>
        <taxon>Aerococcaceae</taxon>
        <taxon>Facklamia</taxon>
    </lineage>
</organism>
<evidence type="ECO:0000256" key="3">
    <source>
        <dbReference type="ARBA" id="ARBA00022448"/>
    </source>
</evidence>
<dbReference type="EMBL" id="FNCK01000011">
    <property type="protein sequence ID" value="SDG48955.1"/>
    <property type="molecule type" value="Genomic_DNA"/>
</dbReference>
<comment type="similarity">
    <text evidence="2">Belongs to the bacterial solute-binding protein 5 family.</text>
</comment>
<dbReference type="RefSeq" id="WP_090290363.1">
    <property type="nucleotide sequence ID" value="NZ_FNCK01000011.1"/>
</dbReference>
<keyword evidence="3" id="KW-0813">Transport</keyword>
<evidence type="ECO:0000256" key="6">
    <source>
        <dbReference type="SAM" id="SignalP"/>
    </source>
</evidence>
<dbReference type="Pfam" id="PF00496">
    <property type="entry name" value="SBP_bac_5"/>
    <property type="match status" value="1"/>
</dbReference>
<accession>A0A1G7UMX7</accession>
<dbReference type="AlphaFoldDB" id="A0A1G7UMX7"/>
<dbReference type="STRING" id="120956.SAMN05421791_1118"/>
<evidence type="ECO:0000256" key="1">
    <source>
        <dbReference type="ARBA" id="ARBA00004196"/>
    </source>
</evidence>
<comment type="subcellular location">
    <subcellularLocation>
        <location evidence="1">Cell envelope</location>
    </subcellularLocation>
</comment>
<name>A0A1G7UMX7_9LACT</name>
<evidence type="ECO:0000256" key="2">
    <source>
        <dbReference type="ARBA" id="ARBA00005695"/>
    </source>
</evidence>
<feature type="compositionally biased region" description="Acidic residues" evidence="5">
    <location>
        <begin position="663"/>
        <end position="688"/>
    </location>
</feature>
<dbReference type="SUPFAM" id="SSF53850">
    <property type="entry name" value="Periplasmic binding protein-like II"/>
    <property type="match status" value="1"/>
</dbReference>
<dbReference type="Gene3D" id="3.40.190.10">
    <property type="entry name" value="Periplasmic binding protein-like II"/>
    <property type="match status" value="1"/>
</dbReference>
<dbReference type="CDD" id="cd08504">
    <property type="entry name" value="PBP2_OppA"/>
    <property type="match status" value="1"/>
</dbReference>
<dbReference type="PANTHER" id="PTHR30290">
    <property type="entry name" value="PERIPLASMIC BINDING COMPONENT OF ABC TRANSPORTER"/>
    <property type="match status" value="1"/>
</dbReference>
<proteinExistence type="inferred from homology"/>